<name>A0A819XAG1_9BILA</name>
<dbReference type="InterPro" id="IPR020864">
    <property type="entry name" value="MACPF"/>
</dbReference>
<keyword evidence="1" id="KW-0245">EGF-like domain</keyword>
<feature type="domain" description="MACPF" evidence="3">
    <location>
        <begin position="1"/>
        <end position="79"/>
    </location>
</feature>
<dbReference type="Proteomes" id="UP000663881">
    <property type="component" value="Unassembled WGS sequence"/>
</dbReference>
<feature type="domain" description="EGF-like" evidence="2">
    <location>
        <begin position="74"/>
        <end position="115"/>
    </location>
</feature>
<evidence type="ECO:0000259" key="2">
    <source>
        <dbReference type="PROSITE" id="PS50026"/>
    </source>
</evidence>
<dbReference type="Proteomes" id="UP000663860">
    <property type="component" value="Unassembled WGS sequence"/>
</dbReference>
<proteinExistence type="predicted"/>
<dbReference type="EMBL" id="CAJOBB010005540">
    <property type="protein sequence ID" value="CAF4131796.1"/>
    <property type="molecule type" value="Genomic_DNA"/>
</dbReference>
<comment type="caution">
    <text evidence="6">The sequence shown here is derived from an EMBL/GenBank/DDBJ whole genome shotgun (WGS) entry which is preliminary data.</text>
</comment>
<gene>
    <name evidence="4" type="ORF">IZO911_LOCUS40029</name>
    <name evidence="5" type="ORF">KXQ929_LOCUS36220</name>
    <name evidence="6" type="ORF">OKA104_LOCUS37418</name>
</gene>
<organism evidence="6 7">
    <name type="scientific">Adineta steineri</name>
    <dbReference type="NCBI Taxonomy" id="433720"/>
    <lineage>
        <taxon>Eukaryota</taxon>
        <taxon>Metazoa</taxon>
        <taxon>Spiralia</taxon>
        <taxon>Gnathifera</taxon>
        <taxon>Rotifera</taxon>
        <taxon>Eurotatoria</taxon>
        <taxon>Bdelloidea</taxon>
        <taxon>Adinetida</taxon>
        <taxon>Adinetidae</taxon>
        <taxon>Adineta</taxon>
    </lineage>
</organism>
<comment type="caution">
    <text evidence="1">Lacks conserved residue(s) required for the propagation of feature annotation.</text>
</comment>
<protein>
    <recommendedName>
        <fullName evidence="8">EGF-like domain-containing protein</fullName>
    </recommendedName>
</protein>
<dbReference type="PROSITE" id="PS51412">
    <property type="entry name" value="MACPF_2"/>
    <property type="match status" value="1"/>
</dbReference>
<reference evidence="6" key="1">
    <citation type="submission" date="2021-02" db="EMBL/GenBank/DDBJ databases">
        <authorList>
            <person name="Nowell W R."/>
        </authorList>
    </citation>
    <scope>NUCLEOTIDE SEQUENCE</scope>
</reference>
<dbReference type="Proteomes" id="UP000663868">
    <property type="component" value="Unassembled WGS sequence"/>
</dbReference>
<dbReference type="AlphaFoldDB" id="A0A819XAG1"/>
<dbReference type="InterPro" id="IPR000742">
    <property type="entry name" value="EGF"/>
</dbReference>
<keyword evidence="1" id="KW-1015">Disulfide bond</keyword>
<evidence type="ECO:0000259" key="3">
    <source>
        <dbReference type="PROSITE" id="PS51412"/>
    </source>
</evidence>
<dbReference type="EMBL" id="CAJOAY010006240">
    <property type="protein sequence ID" value="CAF4134440.1"/>
    <property type="molecule type" value="Genomic_DNA"/>
</dbReference>
<sequence>MKHVQSLTATTLGGDADFDSLSAWAKTVPSNPVVTEFSLRDIFSLLTQRNFPNDSLIANKSQLIKNTLNDYLSDSAYCYGSCGNADNTHGICIPSGHFQFGICECDSGWTGPDCMTPVETHNVVLSGTICGFDRSFIRVNCDGQRPWEGCPEGWQQKFWTGDQDLTVCYKTTTSAMTKLMVGTICGLRTAQNYPYSYSHDIACNGTSIAQNSECPQDYRHDYAGKKLRPGLTPPGYYNLISGVCSSLHAKEDLPGTLCGMQIHMTKDGPACDGYNPGLQQCPPNYTLRYTAFGAWGFCVCVKN</sequence>
<dbReference type="PROSITE" id="PS00022">
    <property type="entry name" value="EGF_1"/>
    <property type="match status" value="1"/>
</dbReference>
<evidence type="ECO:0000256" key="1">
    <source>
        <dbReference type="PROSITE-ProRule" id="PRU00076"/>
    </source>
</evidence>
<evidence type="ECO:0000313" key="4">
    <source>
        <dbReference type="EMBL" id="CAF1410130.1"/>
    </source>
</evidence>
<dbReference type="PROSITE" id="PS01186">
    <property type="entry name" value="EGF_2"/>
    <property type="match status" value="1"/>
</dbReference>
<evidence type="ECO:0000313" key="5">
    <source>
        <dbReference type="EMBL" id="CAF4131796.1"/>
    </source>
</evidence>
<evidence type="ECO:0008006" key="8">
    <source>
        <dbReference type="Google" id="ProtNLM"/>
    </source>
</evidence>
<evidence type="ECO:0000313" key="6">
    <source>
        <dbReference type="EMBL" id="CAF4134440.1"/>
    </source>
</evidence>
<feature type="disulfide bond" evidence="1">
    <location>
        <begin position="105"/>
        <end position="114"/>
    </location>
</feature>
<dbReference type="EMBL" id="CAJNOE010001298">
    <property type="protein sequence ID" value="CAF1410130.1"/>
    <property type="molecule type" value="Genomic_DNA"/>
</dbReference>
<accession>A0A819XAG1</accession>
<evidence type="ECO:0000313" key="7">
    <source>
        <dbReference type="Proteomes" id="UP000663881"/>
    </source>
</evidence>
<dbReference type="PROSITE" id="PS50026">
    <property type="entry name" value="EGF_3"/>
    <property type="match status" value="1"/>
</dbReference>